<dbReference type="EMBL" id="CP033237">
    <property type="protein sequence ID" value="AZF73091.1"/>
    <property type="molecule type" value="Genomic_DNA"/>
</dbReference>
<gene>
    <name evidence="11" type="ORF">HFC64_11590</name>
    <name evidence="12" type="ORF">SSOP1_0025</name>
    <name evidence="3" type="ORF">SULA_1040</name>
    <name evidence="1" type="ORF">SULB_1042</name>
    <name evidence="2" type="ORF">SULC_1041</name>
    <name evidence="4" type="ORF">SULG_05110</name>
    <name evidence="5" type="ORF">SULH_05110</name>
    <name evidence="6" type="ORF">SULI_05110</name>
    <name evidence="7" type="ORF">SULM_05110</name>
    <name evidence="8" type="ORF">SULN_05110</name>
    <name evidence="9" type="ORF">SULO_05120</name>
    <name evidence="10" type="ORF">SULZ_05355</name>
</gene>
<evidence type="ECO:0000313" key="18">
    <source>
        <dbReference type="Proteomes" id="UP000269431"/>
    </source>
</evidence>
<dbReference type="EMBL" id="CP033239">
    <property type="protein sequence ID" value="AZF78323.1"/>
    <property type="molecule type" value="Genomic_DNA"/>
</dbReference>
<evidence type="ECO:0000313" key="22">
    <source>
        <dbReference type="Proteomes" id="UP000278715"/>
    </source>
</evidence>
<evidence type="ECO:0000313" key="19">
    <source>
        <dbReference type="Proteomes" id="UP000273194"/>
    </source>
</evidence>
<evidence type="ECO:0000313" key="2">
    <source>
        <dbReference type="EMBL" id="AKA76082.1"/>
    </source>
</evidence>
<reference evidence="17 18" key="4">
    <citation type="journal article" date="2018" name="Proc. Natl. Acad. Sci. U.S.A.">
        <title>Nonmutational mechanism of inheritance in the Archaeon Sulfolobus solfataricus.</title>
        <authorList>
            <person name="Payne S."/>
            <person name="McCarthy S."/>
            <person name="Johnson T."/>
            <person name="North E."/>
            <person name="Blum P."/>
        </authorList>
    </citation>
    <scope>NUCLEOTIDE SEQUENCE [LARGE SCALE GENOMIC DNA]</scope>
    <source>
        <strain evidence="5 17">SARC-H</strain>
        <strain evidence="6 21">SARC-I</strain>
        <strain evidence="8 22">SARC-N</strain>
        <strain evidence="9 23">SARC-O</strain>
        <strain evidence="10 18">SUL120</strain>
        <strain evidence="4 19">SULG</strain>
        <strain evidence="7 20">SULM</strain>
    </source>
</reference>
<dbReference type="Proteomes" id="UP000594632">
    <property type="component" value="Chromosome"/>
</dbReference>
<protein>
    <submittedName>
        <fullName evidence="2">Uncharacterized protein</fullName>
    </submittedName>
</protein>
<evidence type="ECO:0000313" key="11">
    <source>
        <dbReference type="EMBL" id="QPG50363.1"/>
    </source>
</evidence>
<reference evidence="13 14" key="1">
    <citation type="journal article" date="2015" name="Genome Announc.">
        <title>Complete Genome Sequence of Sulfolobus solfataricus Strain 98/2 and Evolved Derivatives.</title>
        <authorList>
            <person name="McCarthy S."/>
            <person name="Gradnigo J."/>
            <person name="Johnson T."/>
            <person name="Payne S."/>
            <person name="Lipzen A."/>
            <person name="Martin J."/>
            <person name="Schackwitz W."/>
            <person name="Moriyama E."/>
            <person name="Blum P."/>
        </authorList>
    </citation>
    <scope>NUCLEOTIDE SEQUENCE [LARGE SCALE GENOMIC DNA]</scope>
    <source>
        <strain evidence="13">98/2 SULC</strain>
        <strain evidence="1">SARC-B</strain>
        <strain evidence="2">SARC-C</strain>
        <strain evidence="3 15">SULA</strain>
        <strain evidence="14">SULB</strain>
    </source>
</reference>
<evidence type="ECO:0000313" key="15">
    <source>
        <dbReference type="Proteomes" id="UP000033106"/>
    </source>
</evidence>
<dbReference type="EMBL" id="CP011056">
    <property type="protein sequence ID" value="AKA76082.1"/>
    <property type="molecule type" value="Genomic_DNA"/>
</dbReference>
<evidence type="ECO:0000313" key="5">
    <source>
        <dbReference type="EMBL" id="AZF70471.1"/>
    </source>
</evidence>
<proteinExistence type="predicted"/>
<organism evidence="2 13">
    <name type="scientific">Saccharolobus solfataricus</name>
    <name type="common">Sulfolobus solfataricus</name>
    <dbReference type="NCBI Taxonomy" id="2287"/>
    <lineage>
        <taxon>Archaea</taxon>
        <taxon>Thermoproteota</taxon>
        <taxon>Thermoprotei</taxon>
        <taxon>Sulfolobales</taxon>
        <taxon>Sulfolobaceae</taxon>
        <taxon>Saccharolobus</taxon>
    </lineage>
</organism>
<reference evidence="16" key="3">
    <citation type="submission" date="2016-04" db="EMBL/GenBank/DDBJ databases">
        <authorList>
            <person name="Shah S.A."/>
            <person name="Garrett R.A."/>
        </authorList>
    </citation>
    <scope>NUCLEOTIDE SEQUENCE [LARGE SCALE GENOMIC DNA]</scope>
    <source>
        <strain evidence="16">ATCC 35091 / DSM 1616 / JCM 8930 / NBRC 15331 / P1</strain>
    </source>
</reference>
<dbReference type="EMBL" id="CP050869">
    <property type="protein sequence ID" value="QPG50363.1"/>
    <property type="molecule type" value="Genomic_DNA"/>
</dbReference>
<evidence type="ECO:0000313" key="16">
    <source>
        <dbReference type="Proteomes" id="UP000076770"/>
    </source>
</evidence>
<dbReference type="AlphaFoldDB" id="A0A0E3MCF9"/>
<evidence type="ECO:0000313" key="8">
    <source>
        <dbReference type="EMBL" id="AZF78323.1"/>
    </source>
</evidence>
<evidence type="ECO:0000313" key="21">
    <source>
        <dbReference type="Proteomes" id="UP000275843"/>
    </source>
</evidence>
<evidence type="ECO:0000313" key="10">
    <source>
        <dbReference type="EMBL" id="AZF83569.1"/>
    </source>
</evidence>
<dbReference type="EMBL" id="CP033238">
    <property type="protein sequence ID" value="AZF75716.1"/>
    <property type="molecule type" value="Genomic_DNA"/>
</dbReference>
<evidence type="ECO:0000313" key="9">
    <source>
        <dbReference type="EMBL" id="AZF80929.1"/>
    </source>
</evidence>
<dbReference type="Proteomes" id="UP000033057">
    <property type="component" value="Chromosome"/>
</dbReference>
<evidence type="ECO:0000313" key="4">
    <source>
        <dbReference type="EMBL" id="AZF67851.1"/>
    </source>
</evidence>
<dbReference type="EMBL" id="CP033236">
    <property type="protein sequence ID" value="AZF70471.1"/>
    <property type="molecule type" value="Genomic_DNA"/>
</dbReference>
<dbReference type="KEGG" id="ssoa:SULA_1040"/>
<dbReference type="GeneID" id="44128986"/>
<reference evidence="2" key="5">
    <citation type="submission" date="2018-10" db="EMBL/GenBank/DDBJ databases">
        <authorList>
            <person name="McCarthy S."/>
            <person name="Gradnigo J."/>
            <person name="Johnson T."/>
            <person name="Payne S."/>
            <person name="Lipzen A."/>
            <person name="Schackwitz W."/>
            <person name="Martin J."/>
            <person name="Moriyama E."/>
            <person name="Blum P."/>
        </authorList>
    </citation>
    <scope>NUCLEOTIDE SEQUENCE</scope>
    <source>
        <strain evidence="1">SARC-B</strain>
        <strain evidence="2">SARC-C</strain>
        <strain evidence="3">SULA</strain>
    </source>
</reference>
<evidence type="ECO:0000313" key="12">
    <source>
        <dbReference type="EMBL" id="SAI83579.1"/>
    </source>
</evidence>
<evidence type="ECO:0000313" key="14">
    <source>
        <dbReference type="Proteomes" id="UP000033085"/>
    </source>
</evidence>
<name>A0A0E3MCF9_SACSO</name>
<dbReference type="Proteomes" id="UP000033085">
    <property type="component" value="Chromosome"/>
</dbReference>
<sequence length="205" mass="23887">MRSKLMFISDLEKLAKRLEELYGDIELDDIVQRLIDFYELGFTNINHSSLQLILSAYFKSLGYRVFVEYEKKGKLLDLYVSDEDMGIEVEYGYIPNSDAIDAEEYLLSRISLKILRYSSLSSKFYIAVPSFYMPPIPEELTADVKDKAKLRRVIEIIRKFYKINDVTFNDVKLAKINGIISVDISNLSISVIDIRKYKQLKDSYK</sequence>
<reference evidence="12" key="2">
    <citation type="submission" date="2016-04" db="EMBL/GenBank/DDBJ databases">
        <authorList>
            <person name="Evans L.H."/>
            <person name="Alamgir A."/>
            <person name="Owens N."/>
            <person name="Weber N.D."/>
            <person name="Virtaneva K."/>
            <person name="Barbian K."/>
            <person name="Babar A."/>
            <person name="Rosenke K."/>
        </authorList>
    </citation>
    <scope>NUCLEOTIDE SEQUENCE</scope>
    <source>
        <strain evidence="12">P1</strain>
    </source>
</reference>
<dbReference type="OrthoDB" id="34756at2157"/>
<dbReference type="EMBL" id="LT549890">
    <property type="protein sequence ID" value="SAI83579.1"/>
    <property type="molecule type" value="Genomic_DNA"/>
</dbReference>
<dbReference type="Proteomes" id="UP000273194">
    <property type="component" value="Chromosome"/>
</dbReference>
<dbReference type="EMBL" id="CP033235">
    <property type="protein sequence ID" value="AZF67851.1"/>
    <property type="molecule type" value="Genomic_DNA"/>
</dbReference>
<dbReference type="KEGG" id="ssof:SULC_1041"/>
<dbReference type="RefSeq" id="WP_009989616.1">
    <property type="nucleotide sequence ID" value="NZ_CP011055.2"/>
</dbReference>
<evidence type="ECO:0000313" key="13">
    <source>
        <dbReference type="Proteomes" id="UP000033057"/>
    </source>
</evidence>
<evidence type="ECO:0000313" key="24">
    <source>
        <dbReference type="Proteomes" id="UP000594632"/>
    </source>
</evidence>
<dbReference type="EMBL" id="CP011055">
    <property type="protein sequence ID" value="AKA73383.1"/>
    <property type="molecule type" value="Genomic_DNA"/>
</dbReference>
<dbReference type="EMBL" id="CP033241">
    <property type="protein sequence ID" value="AZF83569.1"/>
    <property type="molecule type" value="Genomic_DNA"/>
</dbReference>
<evidence type="ECO:0000313" key="23">
    <source>
        <dbReference type="Proteomes" id="UP000282269"/>
    </source>
</evidence>
<reference evidence="11 24" key="6">
    <citation type="journal article" date="2020" name="Nat. Commun.">
        <title>The structures of two archaeal type IV pili illuminate evolutionary relationships.</title>
        <authorList>
            <person name="Wang F."/>
            <person name="Baquero D.P."/>
            <person name="Su Z."/>
            <person name="Beltran L.C."/>
            <person name="Prangishvili D."/>
            <person name="Krupovic M."/>
            <person name="Egelman E.H."/>
        </authorList>
    </citation>
    <scope>NUCLEOTIDE SEQUENCE [LARGE SCALE GENOMIC DNA]</scope>
    <source>
        <strain evidence="11 24">POZ149</strain>
    </source>
</reference>
<dbReference type="GeneID" id="1455281"/>
<dbReference type="Proteomes" id="UP000278715">
    <property type="component" value="Chromosome"/>
</dbReference>
<dbReference type="Proteomes" id="UP000282269">
    <property type="component" value="Chromosome"/>
</dbReference>
<dbReference type="PATRIC" id="fig|2287.6.peg.1102"/>
<dbReference type="EMBL" id="CP033240">
    <property type="protein sequence ID" value="AZF80929.1"/>
    <property type="molecule type" value="Genomic_DNA"/>
</dbReference>
<evidence type="ECO:0000313" key="3">
    <source>
        <dbReference type="EMBL" id="AKA78775.1"/>
    </source>
</evidence>
<evidence type="ECO:0000313" key="7">
    <source>
        <dbReference type="EMBL" id="AZF75716.1"/>
    </source>
</evidence>
<dbReference type="Proteomes" id="UP000275843">
    <property type="component" value="Chromosome"/>
</dbReference>
<evidence type="ECO:0000313" key="6">
    <source>
        <dbReference type="EMBL" id="AZF73091.1"/>
    </source>
</evidence>
<dbReference type="Proteomes" id="UP000267993">
    <property type="component" value="Chromosome"/>
</dbReference>
<accession>A0A0E3MCF9</accession>
<dbReference type="Proteomes" id="UP000269431">
    <property type="component" value="Chromosome"/>
</dbReference>
<dbReference type="Proteomes" id="UP000076770">
    <property type="component" value="Chromosome i"/>
</dbReference>
<dbReference type="EMBL" id="CP011057">
    <property type="protein sequence ID" value="AKA78775.1"/>
    <property type="molecule type" value="Genomic_DNA"/>
</dbReference>
<evidence type="ECO:0000313" key="20">
    <source>
        <dbReference type="Proteomes" id="UP000273443"/>
    </source>
</evidence>
<evidence type="ECO:0000313" key="17">
    <source>
        <dbReference type="Proteomes" id="UP000267993"/>
    </source>
</evidence>
<evidence type="ECO:0000313" key="1">
    <source>
        <dbReference type="EMBL" id="AKA73383.1"/>
    </source>
</evidence>
<dbReference type="Proteomes" id="UP000273443">
    <property type="component" value="Chromosome"/>
</dbReference>
<dbReference type="Proteomes" id="UP000033106">
    <property type="component" value="Chromosome"/>
</dbReference>
<dbReference type="KEGG" id="ssol:SULB_1042"/>